<name>A0ACB7H031_MANES</name>
<keyword evidence="2" id="KW-1185">Reference proteome</keyword>
<feature type="non-terminal residue" evidence="1">
    <location>
        <position position="206"/>
    </location>
</feature>
<dbReference type="Proteomes" id="UP000091857">
    <property type="component" value="Chromosome 10"/>
</dbReference>
<reference evidence="2" key="1">
    <citation type="journal article" date="2016" name="Nat. Biotechnol.">
        <title>Sequencing wild and cultivated cassava and related species reveals extensive interspecific hybridization and genetic diversity.</title>
        <authorList>
            <person name="Bredeson J.V."/>
            <person name="Lyons J.B."/>
            <person name="Prochnik S.E."/>
            <person name="Wu G.A."/>
            <person name="Ha C.M."/>
            <person name="Edsinger-Gonzales E."/>
            <person name="Grimwood J."/>
            <person name="Schmutz J."/>
            <person name="Rabbi I.Y."/>
            <person name="Egesi C."/>
            <person name="Nauluvula P."/>
            <person name="Lebot V."/>
            <person name="Ndunguru J."/>
            <person name="Mkamilo G."/>
            <person name="Bart R.S."/>
            <person name="Setter T.L."/>
            <person name="Gleadow R.M."/>
            <person name="Kulakow P."/>
            <person name="Ferguson M.E."/>
            <person name="Rounsley S."/>
            <person name="Rokhsar D.S."/>
        </authorList>
    </citation>
    <scope>NUCLEOTIDE SEQUENCE [LARGE SCALE GENOMIC DNA]</scope>
    <source>
        <strain evidence="2">cv. AM560-2</strain>
    </source>
</reference>
<protein>
    <submittedName>
        <fullName evidence="1">Uncharacterized protein</fullName>
    </submittedName>
</protein>
<proteinExistence type="predicted"/>
<sequence length="206" mass="23479">MDKFPYASAVRSLMYALVCTRPDKAHAIGVIAVKWILRYLRGTSKLCLCFGSSEPVLVGYTDVDMAGDVDSRKSTSGYLITFAEGVSWQSKLEKCVVLSTTEAEFIAATKACKEFLWMKKLLNELGLQQKKYQLFCDSQSAIHLEKNASFHSRSKHINVRYHWIRIVLETKQLLLENIHTEENSSDMLTKILLRKKFEYCRLAAGI</sequence>
<comment type="caution">
    <text evidence="1">The sequence shown here is derived from an EMBL/GenBank/DDBJ whole genome shotgun (WGS) entry which is preliminary data.</text>
</comment>
<dbReference type="EMBL" id="CM004396">
    <property type="protein sequence ID" value="KAG8645907.1"/>
    <property type="molecule type" value="Genomic_DNA"/>
</dbReference>
<evidence type="ECO:0000313" key="2">
    <source>
        <dbReference type="Proteomes" id="UP000091857"/>
    </source>
</evidence>
<gene>
    <name evidence="1" type="ORF">MANES_10G105950v8</name>
</gene>
<evidence type="ECO:0000313" key="1">
    <source>
        <dbReference type="EMBL" id="KAG8645907.1"/>
    </source>
</evidence>
<organism evidence="1 2">
    <name type="scientific">Manihot esculenta</name>
    <name type="common">Cassava</name>
    <name type="synonym">Jatropha manihot</name>
    <dbReference type="NCBI Taxonomy" id="3983"/>
    <lineage>
        <taxon>Eukaryota</taxon>
        <taxon>Viridiplantae</taxon>
        <taxon>Streptophyta</taxon>
        <taxon>Embryophyta</taxon>
        <taxon>Tracheophyta</taxon>
        <taxon>Spermatophyta</taxon>
        <taxon>Magnoliopsida</taxon>
        <taxon>eudicotyledons</taxon>
        <taxon>Gunneridae</taxon>
        <taxon>Pentapetalae</taxon>
        <taxon>rosids</taxon>
        <taxon>fabids</taxon>
        <taxon>Malpighiales</taxon>
        <taxon>Euphorbiaceae</taxon>
        <taxon>Crotonoideae</taxon>
        <taxon>Manihoteae</taxon>
        <taxon>Manihot</taxon>
    </lineage>
</organism>
<accession>A0ACB7H031</accession>